<proteinExistence type="predicted"/>
<evidence type="ECO:0000256" key="3">
    <source>
        <dbReference type="ARBA" id="ARBA00022827"/>
    </source>
</evidence>
<protein>
    <recommendedName>
        <fullName evidence="5">FAD-binding oxidoreductase/transferase type 4 C-terminal domain-containing protein</fullName>
    </recommendedName>
</protein>
<comment type="cofactor">
    <cofactor evidence="1">
        <name>FAD</name>
        <dbReference type="ChEBI" id="CHEBI:57692"/>
    </cofactor>
</comment>
<gene>
    <name evidence="6" type="ORF">LMG24238_07693</name>
</gene>
<keyword evidence="7" id="KW-1185">Reference proteome</keyword>
<evidence type="ECO:0000313" key="7">
    <source>
        <dbReference type="Proteomes" id="UP000494255"/>
    </source>
</evidence>
<accession>A0A6J5CVN3</accession>
<reference evidence="6 7" key="1">
    <citation type="submission" date="2020-04" db="EMBL/GenBank/DDBJ databases">
        <authorList>
            <person name="De Canck E."/>
        </authorList>
    </citation>
    <scope>NUCLEOTIDE SEQUENCE [LARGE SCALE GENOMIC DNA]</scope>
    <source>
        <strain evidence="6 7">LMG 24238</strain>
    </source>
</reference>
<dbReference type="EMBL" id="CADIKC010000024">
    <property type="protein sequence ID" value="CAB3745566.1"/>
    <property type="molecule type" value="Genomic_DNA"/>
</dbReference>
<name>A0A6J5CVN3_9BURK</name>
<dbReference type="FunFam" id="1.10.45.10:FF:000001">
    <property type="entry name" value="D-lactate dehydrogenase mitochondrial"/>
    <property type="match status" value="1"/>
</dbReference>
<evidence type="ECO:0000313" key="6">
    <source>
        <dbReference type="EMBL" id="CAB3745566.1"/>
    </source>
</evidence>
<dbReference type="GO" id="GO:0050660">
    <property type="term" value="F:flavin adenine dinucleotide binding"/>
    <property type="evidence" value="ECO:0007669"/>
    <property type="project" value="InterPro"/>
</dbReference>
<dbReference type="SUPFAM" id="SSF55103">
    <property type="entry name" value="FAD-linked oxidases, C-terminal domain"/>
    <property type="match status" value="1"/>
</dbReference>
<dbReference type="InterPro" id="IPR016171">
    <property type="entry name" value="Vanillyl_alc_oxidase_C-sub2"/>
</dbReference>
<dbReference type="Proteomes" id="UP000494255">
    <property type="component" value="Unassembled WGS sequence"/>
</dbReference>
<dbReference type="AlphaFoldDB" id="A0A6J5CVN3"/>
<keyword evidence="3" id="KW-0274">FAD</keyword>
<evidence type="ECO:0000256" key="2">
    <source>
        <dbReference type="ARBA" id="ARBA00022630"/>
    </source>
</evidence>
<feature type="domain" description="FAD-binding oxidoreductase/transferase type 4 C-terminal" evidence="5">
    <location>
        <begin position="27"/>
        <end position="55"/>
    </location>
</feature>
<dbReference type="Gene3D" id="1.10.45.10">
    <property type="entry name" value="Vanillyl-alcohol Oxidase, Chain A, domain 4"/>
    <property type="match status" value="1"/>
</dbReference>
<evidence type="ECO:0000256" key="4">
    <source>
        <dbReference type="SAM" id="MobiDB-lite"/>
    </source>
</evidence>
<feature type="region of interest" description="Disordered" evidence="4">
    <location>
        <begin position="1"/>
        <end position="27"/>
    </location>
</feature>
<dbReference type="InterPro" id="IPR004113">
    <property type="entry name" value="FAD-bd_oxidored_4_C"/>
</dbReference>
<keyword evidence="2" id="KW-0285">Flavoprotein</keyword>
<dbReference type="GO" id="GO:0003824">
    <property type="term" value="F:catalytic activity"/>
    <property type="evidence" value="ECO:0007669"/>
    <property type="project" value="InterPro"/>
</dbReference>
<sequence length="58" mass="6500">MTSLPSLADHSQSSAELVNSSETNFNDEKSGFELDLMRQLKSVLDPFWLMNPGKILTE</sequence>
<organism evidence="6 7">
    <name type="scientific">Paraburkholderia sediminicola</name>
    <dbReference type="NCBI Taxonomy" id="458836"/>
    <lineage>
        <taxon>Bacteria</taxon>
        <taxon>Pseudomonadati</taxon>
        <taxon>Pseudomonadota</taxon>
        <taxon>Betaproteobacteria</taxon>
        <taxon>Burkholderiales</taxon>
        <taxon>Burkholderiaceae</taxon>
        <taxon>Paraburkholderia</taxon>
    </lineage>
</organism>
<evidence type="ECO:0000259" key="5">
    <source>
        <dbReference type="Pfam" id="PF02913"/>
    </source>
</evidence>
<evidence type="ECO:0000256" key="1">
    <source>
        <dbReference type="ARBA" id="ARBA00001974"/>
    </source>
</evidence>
<dbReference type="InterPro" id="IPR016164">
    <property type="entry name" value="FAD-linked_Oxase-like_C"/>
</dbReference>
<feature type="compositionally biased region" description="Polar residues" evidence="4">
    <location>
        <begin position="1"/>
        <end position="24"/>
    </location>
</feature>
<dbReference type="Pfam" id="PF02913">
    <property type="entry name" value="FAD-oxidase_C"/>
    <property type="match status" value="1"/>
</dbReference>